<gene>
    <name evidence="2" type="ORF">BSTOLATCC_MIC49172</name>
</gene>
<dbReference type="EMBL" id="CAJZBQ010000048">
    <property type="protein sequence ID" value="CAG9329539.1"/>
    <property type="molecule type" value="Genomic_DNA"/>
</dbReference>
<dbReference type="AlphaFoldDB" id="A0AAU9JXC9"/>
<dbReference type="Proteomes" id="UP001162131">
    <property type="component" value="Unassembled WGS sequence"/>
</dbReference>
<keyword evidence="1" id="KW-0812">Transmembrane</keyword>
<accession>A0AAU9JXC9</accession>
<comment type="caution">
    <text evidence="2">The sequence shown here is derived from an EMBL/GenBank/DDBJ whole genome shotgun (WGS) entry which is preliminary data.</text>
</comment>
<feature type="transmembrane region" description="Helical" evidence="1">
    <location>
        <begin position="31"/>
        <end position="51"/>
    </location>
</feature>
<protein>
    <submittedName>
        <fullName evidence="2">Uncharacterized protein</fullName>
    </submittedName>
</protein>
<reference evidence="2" key="1">
    <citation type="submission" date="2021-09" db="EMBL/GenBank/DDBJ databases">
        <authorList>
            <consortium name="AG Swart"/>
            <person name="Singh M."/>
            <person name="Singh A."/>
            <person name="Seah K."/>
            <person name="Emmerich C."/>
        </authorList>
    </citation>
    <scope>NUCLEOTIDE SEQUENCE</scope>
    <source>
        <strain evidence="2">ATCC30299</strain>
    </source>
</reference>
<evidence type="ECO:0000313" key="3">
    <source>
        <dbReference type="Proteomes" id="UP001162131"/>
    </source>
</evidence>
<keyword evidence="3" id="KW-1185">Reference proteome</keyword>
<proteinExistence type="predicted"/>
<keyword evidence="1" id="KW-0472">Membrane</keyword>
<evidence type="ECO:0000313" key="2">
    <source>
        <dbReference type="EMBL" id="CAG9329539.1"/>
    </source>
</evidence>
<organism evidence="2 3">
    <name type="scientific">Blepharisma stoltei</name>
    <dbReference type="NCBI Taxonomy" id="1481888"/>
    <lineage>
        <taxon>Eukaryota</taxon>
        <taxon>Sar</taxon>
        <taxon>Alveolata</taxon>
        <taxon>Ciliophora</taxon>
        <taxon>Postciliodesmatophora</taxon>
        <taxon>Heterotrichea</taxon>
        <taxon>Heterotrichida</taxon>
        <taxon>Blepharismidae</taxon>
        <taxon>Blepharisma</taxon>
    </lineage>
</organism>
<sequence length="103" mass="12148">MIKFNVWNLETFSLRFFCSLTKSLAITLTELIWFCLTSFLISAINFFSSSWRRDCSRSSSRWAFFKPLRWTLNCSLGESLKFLAPFIRDKMEFWGILAYGQCA</sequence>
<evidence type="ECO:0000256" key="1">
    <source>
        <dbReference type="SAM" id="Phobius"/>
    </source>
</evidence>
<name>A0AAU9JXC9_9CILI</name>
<keyword evidence="1" id="KW-1133">Transmembrane helix</keyword>